<keyword evidence="6 7" id="KW-0961">Cell wall biogenesis/degradation</keyword>
<evidence type="ECO:0000256" key="5">
    <source>
        <dbReference type="ARBA" id="ARBA00023239"/>
    </source>
</evidence>
<organism evidence="9 10">
    <name type="scientific">Paracoccus tibetensis</name>
    <dbReference type="NCBI Taxonomy" id="336292"/>
    <lineage>
        <taxon>Bacteria</taxon>
        <taxon>Pseudomonadati</taxon>
        <taxon>Pseudomonadota</taxon>
        <taxon>Alphaproteobacteria</taxon>
        <taxon>Rhodobacterales</taxon>
        <taxon>Paracoccaceae</taxon>
        <taxon>Paracoccus</taxon>
    </lineage>
</organism>
<feature type="site" description="Important for catalytic activity" evidence="7">
    <location>
        <position position="260"/>
    </location>
</feature>
<reference evidence="9 10" key="1">
    <citation type="submission" date="2016-10" db="EMBL/GenBank/DDBJ databases">
        <authorList>
            <person name="de Groot N.N."/>
        </authorList>
    </citation>
    <scope>NUCLEOTIDE SEQUENCE [LARGE SCALE GENOMIC DNA]</scope>
    <source>
        <strain evidence="9 10">CGMCC 1.8925</strain>
    </source>
</reference>
<keyword evidence="2 7" id="KW-0812">Transmembrane</keyword>
<evidence type="ECO:0000256" key="6">
    <source>
        <dbReference type="ARBA" id="ARBA00023316"/>
    </source>
</evidence>
<comment type="similarity">
    <text evidence="7">Belongs to the transglycosylase MltG family.</text>
</comment>
<dbReference type="PANTHER" id="PTHR30518:SF2">
    <property type="entry name" value="ENDOLYTIC MUREIN TRANSGLYCOSYLASE"/>
    <property type="match status" value="1"/>
</dbReference>
<evidence type="ECO:0000256" key="2">
    <source>
        <dbReference type="ARBA" id="ARBA00022692"/>
    </source>
</evidence>
<evidence type="ECO:0000256" key="1">
    <source>
        <dbReference type="ARBA" id="ARBA00022475"/>
    </source>
</evidence>
<evidence type="ECO:0000313" key="10">
    <source>
        <dbReference type="Proteomes" id="UP000199502"/>
    </source>
</evidence>
<evidence type="ECO:0000256" key="3">
    <source>
        <dbReference type="ARBA" id="ARBA00022989"/>
    </source>
</evidence>
<dbReference type="EC" id="4.2.2.29" evidence="7"/>
<proteinExistence type="inferred from homology"/>
<evidence type="ECO:0000256" key="7">
    <source>
        <dbReference type="HAMAP-Rule" id="MF_02065"/>
    </source>
</evidence>
<dbReference type="EMBL" id="FMVT01000006">
    <property type="protein sequence ID" value="SCY58112.1"/>
    <property type="molecule type" value="Genomic_DNA"/>
</dbReference>
<evidence type="ECO:0000313" key="9">
    <source>
        <dbReference type="EMBL" id="SCY58112.1"/>
    </source>
</evidence>
<feature type="signal peptide" evidence="8">
    <location>
        <begin position="1"/>
        <end position="28"/>
    </location>
</feature>
<keyword evidence="8" id="KW-0732">Signal</keyword>
<dbReference type="Gene3D" id="3.30.1490.480">
    <property type="entry name" value="Endolytic murein transglycosylase"/>
    <property type="match status" value="1"/>
</dbReference>
<dbReference type="GO" id="GO:0071555">
    <property type="term" value="P:cell wall organization"/>
    <property type="evidence" value="ECO:0007669"/>
    <property type="project" value="UniProtKB-KW"/>
</dbReference>
<keyword evidence="3 7" id="KW-1133">Transmembrane helix</keyword>
<dbReference type="CDD" id="cd08010">
    <property type="entry name" value="MltG_like"/>
    <property type="match status" value="1"/>
</dbReference>
<feature type="chain" id="PRO_5011786433" description="Endolytic murein transglycosylase" evidence="8">
    <location>
        <begin position="29"/>
        <end position="394"/>
    </location>
</feature>
<dbReference type="InterPro" id="IPR003770">
    <property type="entry name" value="MLTG-like"/>
</dbReference>
<dbReference type="OrthoDB" id="9814591at2"/>
<comment type="catalytic activity">
    <reaction evidence="7">
        <text>a peptidoglycan chain = a peptidoglycan chain with N-acetyl-1,6-anhydromuramyl-[peptide] at the reducing end + a peptidoglycan chain with N-acetylglucosamine at the non-reducing end.</text>
        <dbReference type="EC" id="4.2.2.29"/>
    </reaction>
</comment>
<dbReference type="STRING" id="336292.SAMN05660710_01953"/>
<keyword evidence="4 7" id="KW-0472">Membrane</keyword>
<dbReference type="HAMAP" id="MF_02065">
    <property type="entry name" value="MltG"/>
    <property type="match status" value="1"/>
</dbReference>
<keyword evidence="5 7" id="KW-0456">Lyase</keyword>
<dbReference type="Gene3D" id="3.30.160.60">
    <property type="entry name" value="Classic Zinc Finger"/>
    <property type="match status" value="1"/>
</dbReference>
<keyword evidence="1 7" id="KW-1003">Cell membrane</keyword>
<keyword evidence="10" id="KW-1185">Reference proteome</keyword>
<gene>
    <name evidence="7" type="primary">mltG</name>
    <name evidence="9" type="ORF">SAMN05660710_01953</name>
</gene>
<comment type="function">
    <text evidence="7">Functions as a peptidoglycan terminase that cleaves nascent peptidoglycan strands endolytically to terminate their elongation.</text>
</comment>
<dbReference type="Proteomes" id="UP000199502">
    <property type="component" value="Unassembled WGS sequence"/>
</dbReference>
<evidence type="ECO:0000256" key="8">
    <source>
        <dbReference type="SAM" id="SignalP"/>
    </source>
</evidence>
<sequence length="394" mass="42097">MIWRNLASNMLTLLIVLLVAAAAAVAWAQREFTGPGPSEVAQCIEIAPGASLGAVGQRLAAQGAVSNAYIFRAGTDYIGKSGDLKFGSFLVPPRASMEEIVGVITAGGPSTCGTEVLVRVGVRENAVILRDTNPETGAYEEVARWNPAAGERPEAIAAAEAEEGARLSLVMAEGVTSWQVVEALNAVSVMTGEIAEIPAEGSLAPDTYLLSRGGDRNAILVEMARRQEAILAAEWENRAEGLPYADPQEALIMASIVEKETGVAAERPQVASVFVNRLRQGMRLQTDPTVIYGVTEGRGILDRGIRRSELDRVTPWNTYQIDGLPPTPIANPGRAAIRATLNPDTTEYIFFVADGTGGHAFSRTLAEHNAAVARWREIERRQGLPADSPVQTDE</sequence>
<dbReference type="GO" id="GO:0008932">
    <property type="term" value="F:lytic endotransglycosylase activity"/>
    <property type="evidence" value="ECO:0007669"/>
    <property type="project" value="UniProtKB-UniRule"/>
</dbReference>
<evidence type="ECO:0000256" key="4">
    <source>
        <dbReference type="ARBA" id="ARBA00023136"/>
    </source>
</evidence>
<dbReference type="NCBIfam" id="TIGR00247">
    <property type="entry name" value="endolytic transglycosylase MltG"/>
    <property type="match status" value="1"/>
</dbReference>
<name>A0A1G5H2K7_9RHOB</name>
<dbReference type="AlphaFoldDB" id="A0A1G5H2K7"/>
<protein>
    <recommendedName>
        <fullName evidence="7">Endolytic murein transglycosylase</fullName>
        <ecNumber evidence="7">4.2.2.29</ecNumber>
    </recommendedName>
    <alternativeName>
        <fullName evidence="7">Peptidoglycan lytic transglycosylase</fullName>
    </alternativeName>
    <alternativeName>
        <fullName evidence="7">Peptidoglycan polymerization terminase</fullName>
    </alternativeName>
</protein>
<dbReference type="GO" id="GO:0005886">
    <property type="term" value="C:plasma membrane"/>
    <property type="evidence" value="ECO:0007669"/>
    <property type="project" value="UniProtKB-UniRule"/>
</dbReference>
<dbReference type="Pfam" id="PF02618">
    <property type="entry name" value="YceG"/>
    <property type="match status" value="1"/>
</dbReference>
<accession>A0A1G5H2K7</accession>
<keyword evidence="7" id="KW-0997">Cell inner membrane</keyword>
<dbReference type="GO" id="GO:0009252">
    <property type="term" value="P:peptidoglycan biosynthetic process"/>
    <property type="evidence" value="ECO:0007669"/>
    <property type="project" value="UniProtKB-UniRule"/>
</dbReference>
<dbReference type="PANTHER" id="PTHR30518">
    <property type="entry name" value="ENDOLYTIC MUREIN TRANSGLYCOSYLASE"/>
    <property type="match status" value="1"/>
</dbReference>